<dbReference type="AlphaFoldDB" id="A0A2A7URP7"/>
<dbReference type="EMBL" id="PDEA01000001">
    <property type="protein sequence ID" value="PEH88039.1"/>
    <property type="molecule type" value="Genomic_DNA"/>
</dbReference>
<gene>
    <name evidence="1" type="ORF">CRM82_04895</name>
</gene>
<name>A0A2A7URP7_COMTR</name>
<organism evidence="1 2">
    <name type="scientific">Comamonas terrigena</name>
    <dbReference type="NCBI Taxonomy" id="32013"/>
    <lineage>
        <taxon>Bacteria</taxon>
        <taxon>Pseudomonadati</taxon>
        <taxon>Pseudomonadota</taxon>
        <taxon>Betaproteobacteria</taxon>
        <taxon>Burkholderiales</taxon>
        <taxon>Comamonadaceae</taxon>
        <taxon>Comamonas</taxon>
    </lineage>
</organism>
<comment type="caution">
    <text evidence="1">The sequence shown here is derived from an EMBL/GenBank/DDBJ whole genome shotgun (WGS) entry which is preliminary data.</text>
</comment>
<keyword evidence="2" id="KW-1185">Reference proteome</keyword>
<dbReference type="Proteomes" id="UP000220246">
    <property type="component" value="Unassembled WGS sequence"/>
</dbReference>
<evidence type="ECO:0000313" key="1">
    <source>
        <dbReference type="EMBL" id="PEH88039.1"/>
    </source>
</evidence>
<evidence type="ECO:0000313" key="2">
    <source>
        <dbReference type="Proteomes" id="UP000220246"/>
    </source>
</evidence>
<protein>
    <submittedName>
        <fullName evidence="1">Uncharacterized protein</fullName>
    </submittedName>
</protein>
<reference evidence="2" key="1">
    <citation type="submission" date="2017-09" db="EMBL/GenBank/DDBJ databases">
        <title>FDA dAtabase for Regulatory Grade micrObial Sequences (FDA-ARGOS): Supporting development and validation of Infectious Disease Dx tests.</title>
        <authorList>
            <person name="Minogue T."/>
            <person name="Wolcott M."/>
            <person name="Wasieloski L."/>
            <person name="Aguilar W."/>
            <person name="Moore D."/>
            <person name="Tallon L."/>
            <person name="Sadzewicz L."/>
            <person name="Ott S."/>
            <person name="Zhao X."/>
            <person name="Nagaraj S."/>
            <person name="Vavikolanu K."/>
            <person name="Aluvathingal J."/>
            <person name="Nadendla S."/>
            <person name="Sichtig H."/>
        </authorList>
    </citation>
    <scope>NUCLEOTIDE SEQUENCE [LARGE SCALE GENOMIC DNA]</scope>
    <source>
        <strain evidence="2">FDAARGOS_394</strain>
    </source>
</reference>
<accession>A0A2A7URP7</accession>
<sequence length="120" mass="12973">MNHVESQVQLMAASLTGQEGVPAPDVVSERLRSCMVAFSGLAQNFTPEQFTPALRQRMQVISQTLALQREHLVRMGAITAQQAQVLVPQQRDGHTYGEMASTAAPQGGRAAVSKLYHISG</sequence>
<proteinExistence type="predicted"/>